<dbReference type="PRINTS" id="PR00119">
    <property type="entry name" value="CATATPASE"/>
</dbReference>
<dbReference type="CDD" id="cd07516">
    <property type="entry name" value="HAD_Pase"/>
    <property type="match status" value="1"/>
</dbReference>
<keyword evidence="1" id="KW-0378">Hydrolase</keyword>
<dbReference type="SFLD" id="SFLDG01140">
    <property type="entry name" value="C2.B:_Phosphomannomutase_and_P"/>
    <property type="match status" value="1"/>
</dbReference>
<dbReference type="EMBL" id="CYZP01000036">
    <property type="protein sequence ID" value="CUO53289.1"/>
    <property type="molecule type" value="Genomic_DNA"/>
</dbReference>
<dbReference type="NCBIfam" id="TIGR00099">
    <property type="entry name" value="Cof-subfamily"/>
    <property type="match status" value="1"/>
</dbReference>
<gene>
    <name evidence="1" type="primary">yidA</name>
    <name evidence="1" type="ORF">ERS852476_03151</name>
</gene>
<dbReference type="AlphaFoldDB" id="A0A174FXE3"/>
<dbReference type="GO" id="GO:0016791">
    <property type="term" value="F:phosphatase activity"/>
    <property type="evidence" value="ECO:0007669"/>
    <property type="project" value="UniProtKB-ARBA"/>
</dbReference>
<dbReference type="Gene3D" id="3.30.1240.10">
    <property type="match status" value="1"/>
</dbReference>
<protein>
    <submittedName>
        <fullName evidence="1">Phosphatase YidA</fullName>
        <ecNumber evidence="1">3.1.3.-</ecNumber>
    </submittedName>
</protein>
<dbReference type="InterPro" id="IPR036412">
    <property type="entry name" value="HAD-like_sf"/>
</dbReference>
<dbReference type="GO" id="GO:0000287">
    <property type="term" value="F:magnesium ion binding"/>
    <property type="evidence" value="ECO:0007669"/>
    <property type="project" value="TreeGrafter"/>
</dbReference>
<dbReference type="InterPro" id="IPR023214">
    <property type="entry name" value="HAD_sf"/>
</dbReference>
<dbReference type="NCBIfam" id="TIGR01484">
    <property type="entry name" value="HAD-SF-IIB"/>
    <property type="match status" value="1"/>
</dbReference>
<dbReference type="SFLD" id="SFLDS00003">
    <property type="entry name" value="Haloacid_Dehalogenase"/>
    <property type="match status" value="1"/>
</dbReference>
<organism evidence="1 2">
    <name type="scientific">Blautia obeum</name>
    <dbReference type="NCBI Taxonomy" id="40520"/>
    <lineage>
        <taxon>Bacteria</taxon>
        <taxon>Bacillati</taxon>
        <taxon>Bacillota</taxon>
        <taxon>Clostridia</taxon>
        <taxon>Lachnospirales</taxon>
        <taxon>Lachnospiraceae</taxon>
        <taxon>Blautia</taxon>
    </lineage>
</organism>
<dbReference type="Pfam" id="PF08282">
    <property type="entry name" value="Hydrolase_3"/>
    <property type="match status" value="1"/>
</dbReference>
<proteinExistence type="predicted"/>
<dbReference type="GO" id="GO:0005829">
    <property type="term" value="C:cytosol"/>
    <property type="evidence" value="ECO:0007669"/>
    <property type="project" value="TreeGrafter"/>
</dbReference>
<dbReference type="InterPro" id="IPR000150">
    <property type="entry name" value="Cof"/>
</dbReference>
<dbReference type="SFLD" id="SFLDG01144">
    <property type="entry name" value="C2.B.4:_PGP_Like"/>
    <property type="match status" value="1"/>
</dbReference>
<name>A0A174FXE3_9FIRM</name>
<sequence length="268" mass="30252">MDFQIIALDIDGTLTDDRKKISSLTLETLIEAEKKGIRLVLASARPSPGLFSIRDQLKMEQFGGILMSYNGGRITDCEGNTFYEISMDLATTRRILRFLEKLPVTVIVDDGKMFYVTDKNGYKVEYECRNNQMQCTEVDNLADWLTFSPIKLLLAVDPMKIYEVQEQIRNFLPEDLTVVRTAAFYLEIFSRRINKGQGLCDICRILKIDVRNSIAFGDSENDIPMLKAAGIGIAMKNAEMDVKKASDMCTLSNNEDGIPYALSELNVI</sequence>
<dbReference type="RefSeq" id="WP_055058698.1">
    <property type="nucleotide sequence ID" value="NZ_CYZP01000036.1"/>
</dbReference>
<evidence type="ECO:0000313" key="1">
    <source>
        <dbReference type="EMBL" id="CUO53289.1"/>
    </source>
</evidence>
<dbReference type="Proteomes" id="UP000095645">
    <property type="component" value="Unassembled WGS sequence"/>
</dbReference>
<dbReference type="PANTHER" id="PTHR10000">
    <property type="entry name" value="PHOSPHOSERINE PHOSPHATASE"/>
    <property type="match status" value="1"/>
</dbReference>
<dbReference type="InterPro" id="IPR006379">
    <property type="entry name" value="HAD-SF_hydro_IIB"/>
</dbReference>
<evidence type="ECO:0000313" key="2">
    <source>
        <dbReference type="Proteomes" id="UP000095645"/>
    </source>
</evidence>
<accession>A0A174FXE3</accession>
<dbReference type="PANTHER" id="PTHR10000:SF8">
    <property type="entry name" value="HAD SUPERFAMILY HYDROLASE-LIKE, TYPE 3"/>
    <property type="match status" value="1"/>
</dbReference>
<dbReference type="PROSITE" id="PS01229">
    <property type="entry name" value="COF_2"/>
    <property type="match status" value="1"/>
</dbReference>
<dbReference type="SUPFAM" id="SSF56784">
    <property type="entry name" value="HAD-like"/>
    <property type="match status" value="1"/>
</dbReference>
<dbReference type="EC" id="3.1.3.-" evidence="1"/>
<reference evidence="1 2" key="1">
    <citation type="submission" date="2015-09" db="EMBL/GenBank/DDBJ databases">
        <authorList>
            <consortium name="Pathogen Informatics"/>
        </authorList>
    </citation>
    <scope>NUCLEOTIDE SEQUENCE [LARGE SCALE GENOMIC DNA]</scope>
    <source>
        <strain evidence="1 2">2789STDY5834861</strain>
    </source>
</reference>
<dbReference type="Gene3D" id="3.40.50.1000">
    <property type="entry name" value="HAD superfamily/HAD-like"/>
    <property type="match status" value="1"/>
</dbReference>